<reference evidence="1" key="2">
    <citation type="submission" date="2014-09" db="EMBL/GenBank/DDBJ databases">
        <authorList>
            <person name="Aslett A.Martin."/>
        </authorList>
    </citation>
    <scope>NUCLEOTIDE SEQUENCE</scope>
    <source>
        <strain evidence="1">ED321 Heterogonic</strain>
    </source>
</reference>
<dbReference type="GeneID" id="36384462"/>
<dbReference type="OrthoDB" id="5988132at2759"/>
<dbReference type="EMBL" id="LN609396">
    <property type="protein sequence ID" value="CEF59654.1"/>
    <property type="molecule type" value="Genomic_DNA"/>
</dbReference>
<evidence type="ECO:0000313" key="1">
    <source>
        <dbReference type="EMBL" id="CEF59654.1"/>
    </source>
</evidence>
<protein>
    <submittedName>
        <fullName evidence="1 3">Uncharacterized protein</fullName>
    </submittedName>
</protein>
<evidence type="ECO:0000313" key="4">
    <source>
        <dbReference type="WormBase" id="SRAE_X000140000"/>
    </source>
</evidence>
<organism evidence="1">
    <name type="scientific">Strongyloides ratti</name>
    <name type="common">Parasitic roundworm</name>
    <dbReference type="NCBI Taxonomy" id="34506"/>
    <lineage>
        <taxon>Eukaryota</taxon>
        <taxon>Metazoa</taxon>
        <taxon>Ecdysozoa</taxon>
        <taxon>Nematoda</taxon>
        <taxon>Chromadorea</taxon>
        <taxon>Rhabditida</taxon>
        <taxon>Tylenchina</taxon>
        <taxon>Panagrolaimomorpha</taxon>
        <taxon>Strongyloidoidea</taxon>
        <taxon>Strongyloididae</taxon>
        <taxon>Strongyloides</taxon>
    </lineage>
</organism>
<dbReference type="Proteomes" id="UP000035682">
    <property type="component" value="Unplaced"/>
</dbReference>
<sequence>MVPWKEMKLIEKNKTKEKIALAIRDVLDTAIIKMYLQYCNEIKKEMVPSESTMRKVLSACTTIRNKAKVYVDYFYGNLMDSLKIFDIYINELVINDATTKDIKKMD</sequence>
<reference evidence="2" key="1">
    <citation type="submission" date="2014-09" db="EMBL/GenBank/DDBJ databases">
        <authorList>
            <person name="Martin A.A."/>
        </authorList>
    </citation>
    <scope>NUCLEOTIDE SEQUENCE</scope>
    <source>
        <strain evidence="2">ED321</strain>
    </source>
</reference>
<name>A0A090KQJ9_STRRB</name>
<accession>A0A090KQJ9</accession>
<dbReference type="WormBase" id="SRAE_X000140000">
    <property type="protein sequence ID" value="SRP00061"/>
    <property type="gene ID" value="WBGene00266968"/>
</dbReference>
<dbReference type="WBParaSite" id="SRAE_X000140000.1">
    <property type="protein sequence ID" value="SRAE_X000140000.1"/>
    <property type="gene ID" value="WBGene00266968"/>
</dbReference>
<dbReference type="RefSeq" id="XP_024498865.1">
    <property type="nucleotide sequence ID" value="XM_024648519.1"/>
</dbReference>
<gene>
    <name evidence="1 3 4" type="ORF">SRAE_X000140000</name>
</gene>
<dbReference type="CTD" id="36384462"/>
<proteinExistence type="predicted"/>
<reference evidence="3" key="3">
    <citation type="submission" date="2020-12" db="UniProtKB">
        <authorList>
            <consortium name="WormBaseParasite"/>
        </authorList>
    </citation>
    <scope>IDENTIFICATION</scope>
</reference>
<dbReference type="AlphaFoldDB" id="A0A090KQJ9"/>
<evidence type="ECO:0000313" key="2">
    <source>
        <dbReference type="Proteomes" id="UP000035682"/>
    </source>
</evidence>
<evidence type="ECO:0000313" key="3">
    <source>
        <dbReference type="WBParaSite" id="SRAE_X000140000.1"/>
    </source>
</evidence>
<keyword evidence="2" id="KW-1185">Reference proteome</keyword>